<reference evidence="2 3" key="1">
    <citation type="submission" date="2017-08" db="EMBL/GenBank/DDBJ databases">
        <title>Infants hospitalized years apart are colonized by the same room-sourced microbial strains.</title>
        <authorList>
            <person name="Brooks B."/>
            <person name="Olm M.R."/>
            <person name="Firek B.A."/>
            <person name="Baker R."/>
            <person name="Thomas B.C."/>
            <person name="Morowitz M.J."/>
            <person name="Banfield J.F."/>
        </authorList>
    </citation>
    <scope>NUCLEOTIDE SEQUENCE [LARGE SCALE GENOMIC DNA]</scope>
    <source>
        <strain evidence="2">S2_005_002_R2_34</strain>
    </source>
</reference>
<dbReference type="PIRSF" id="PIRSF017082">
    <property type="entry name" value="YflP"/>
    <property type="match status" value="1"/>
</dbReference>
<proteinExistence type="inferred from homology"/>
<comment type="caution">
    <text evidence="2">The sequence shown here is derived from an EMBL/GenBank/DDBJ whole genome shotgun (WGS) entry which is preliminary data.</text>
</comment>
<dbReference type="Proteomes" id="UP000249185">
    <property type="component" value="Unassembled WGS sequence"/>
</dbReference>
<protein>
    <submittedName>
        <fullName evidence="2">ABC transporter substrate-binding protein</fullName>
    </submittedName>
</protein>
<gene>
    <name evidence="2" type="ORF">DI556_15270</name>
</gene>
<dbReference type="Pfam" id="PF03401">
    <property type="entry name" value="TctC"/>
    <property type="match status" value="1"/>
</dbReference>
<dbReference type="PANTHER" id="PTHR42928:SF5">
    <property type="entry name" value="BLR1237 PROTEIN"/>
    <property type="match status" value="1"/>
</dbReference>
<evidence type="ECO:0000313" key="3">
    <source>
        <dbReference type="Proteomes" id="UP000249185"/>
    </source>
</evidence>
<sequence>MSDTEREEGMLEKLTRTAALCLGFMPALAAADYPDHPITLVVPYPAGGTIDRLGRDLAEHLSTRLGEAVIVENQAGGNGAVGAQDVRDAEPDGYTLLIGGGSTHSVGPATDPNLTYDPIGDFTPVAYLGDTPMVLTSGPNFEAETFAEMVALAKDSPDGLLYGSVGNSTVLAGELLSDAAGVEMRHANYKQFGPALIDLVRGDIPVAISSLSIVIGNIQQGMVRPLAVTSRERPATLPDVPAVAETYPGFEVLIWFGLFGPKDLPDEIADKLNAEVAAFGATEGQGQKWQEEAFTLRQRSRQDFAAYLAADLAKWNAIAAEAGLGKQ</sequence>
<dbReference type="PANTHER" id="PTHR42928">
    <property type="entry name" value="TRICARBOXYLATE-BINDING PROTEIN"/>
    <property type="match status" value="1"/>
</dbReference>
<dbReference type="Gene3D" id="3.40.190.10">
    <property type="entry name" value="Periplasmic binding protein-like II"/>
    <property type="match status" value="1"/>
</dbReference>
<dbReference type="CDD" id="cd07012">
    <property type="entry name" value="PBP2_Bug_TTT"/>
    <property type="match status" value="1"/>
</dbReference>
<dbReference type="InterPro" id="IPR005064">
    <property type="entry name" value="BUG"/>
</dbReference>
<dbReference type="InterPro" id="IPR042100">
    <property type="entry name" value="Bug_dom1"/>
</dbReference>
<dbReference type="EMBL" id="QFPW01000013">
    <property type="protein sequence ID" value="PZQ48180.1"/>
    <property type="molecule type" value="Genomic_DNA"/>
</dbReference>
<dbReference type="Gene3D" id="3.40.190.150">
    <property type="entry name" value="Bordetella uptake gene, domain 1"/>
    <property type="match status" value="1"/>
</dbReference>
<dbReference type="AlphaFoldDB" id="A0A2W5Q9U9"/>
<dbReference type="SUPFAM" id="SSF53850">
    <property type="entry name" value="Periplasmic binding protein-like II"/>
    <property type="match status" value="1"/>
</dbReference>
<accession>A0A2W5Q9U9</accession>
<name>A0A2W5Q9U9_RHOSU</name>
<evidence type="ECO:0000256" key="1">
    <source>
        <dbReference type="ARBA" id="ARBA00006987"/>
    </source>
</evidence>
<organism evidence="2 3">
    <name type="scientific">Rhodovulum sulfidophilum</name>
    <name type="common">Rhodobacter sulfidophilus</name>
    <dbReference type="NCBI Taxonomy" id="35806"/>
    <lineage>
        <taxon>Bacteria</taxon>
        <taxon>Pseudomonadati</taxon>
        <taxon>Pseudomonadota</taxon>
        <taxon>Alphaproteobacteria</taxon>
        <taxon>Rhodobacterales</taxon>
        <taxon>Paracoccaceae</taxon>
        <taxon>Rhodovulum</taxon>
    </lineage>
</organism>
<evidence type="ECO:0000313" key="2">
    <source>
        <dbReference type="EMBL" id="PZQ48180.1"/>
    </source>
</evidence>
<comment type="similarity">
    <text evidence="1">Belongs to the UPF0065 (bug) family.</text>
</comment>